<evidence type="ECO:0000256" key="1">
    <source>
        <dbReference type="ARBA" id="ARBA00005755"/>
    </source>
</evidence>
<dbReference type="PRINTS" id="PR00106">
    <property type="entry name" value="DNAPOLB"/>
</dbReference>
<sequence length="1056" mass="123434">MEENTDRIQDLIESLSRKDTVELDEHNKNIMIKYLVELEEIKASQLHNERVNKTARLARNVITRQDPKRISYHDANSAKHVVGVPLTFDCSCEFPNVEPNPTYHVNGRVKGFRRETINGFIPTMSEMITEAFKYVPRLRRPIAYFIFQIFNNGHRYASTRVVDVESSRIEDSIDLLYNFFEDLIRKIEEQGEGYENIIAADNISFVHFHFAVKYYPEPQCIDNWGTDINSVEKCYLFDIFTANNKNENCILQCAKRIWGEDAKEDCIAEIIKRSNNKLCILQPRNHVKNVFNINSYSHLIVDPLSPVKKFNVIDPDIVYLIHWRGHVGVLENMKQQKRNQFRTSFRPLQKYPSCENVTVCFDIECYFDPYSKNEGTRHIPYLCCACFIYNVGKSADNRNSYESKVGNVIEFEGRDCVAQMIDWSAELANQFGHKSIELIAHNGGGYDFHYILSSIYDPSVVKDILIRNNNFISFKFKHMDINFSVKDSLNFLLCSLSSAAHAFLAKTDSSEVFLQKTDFPHHEVRSKEDLQRTFQKWISVDNIVDTNTEKEKMLITSKHFINYSKDEESRKLIEWAKEYCCNDVIVLSMVWTKFKETVADIFNCHIVDQTYTLAGLSFRLFEAHLPRDIYLVHPVKEDFINMRKALIGGRCISANGIYENIACLDVKSLYPAAMAFYDQPYGNYFKVKKRNPNELGIYYIKVEPKNVEKHGFFPLRNENNEVYYTGKIKPYKGWYTTVDIDIGIQEGHKIEYIPFNACDNCRADLSKINLNEFCSSNKTVEQRKDVIRCTVHEGAQTCAHGHVGYSWKNKGKIFKEYITDVLYKLKIQYEQAGDKEKRQVIKIIMNSLWGKFAQKWMDTKYKIVIEDNANLKEECYKIWDTDHMLVKNYQKPKYSKKPVQNGVFTLSWARWHMKLLWDALASNRPGDRERSEIRMLYSDTDSIMVREDMINKNAKFVLDGKITNVIGTDVGQLEIEYNFDELICVGRKQYMGKYYKNGIPQYKLRFKGVPQQYIKPEMYTHLLNNPNHKVQVDFLKFKREWGAVHGYIESKTVTQT</sequence>
<evidence type="ECO:0000256" key="2">
    <source>
        <dbReference type="ARBA" id="ARBA00022679"/>
    </source>
</evidence>
<evidence type="ECO:0000256" key="7">
    <source>
        <dbReference type="ARBA" id="ARBA00049244"/>
    </source>
</evidence>
<evidence type="ECO:0000256" key="6">
    <source>
        <dbReference type="ARBA" id="ARBA00023125"/>
    </source>
</evidence>
<keyword evidence="12" id="KW-1185">Reference proteome</keyword>
<dbReference type="GO" id="GO:0000166">
    <property type="term" value="F:nucleotide binding"/>
    <property type="evidence" value="ECO:0007669"/>
    <property type="project" value="InterPro"/>
</dbReference>
<accession>A0A2G5B0R5</accession>
<dbReference type="InterPro" id="IPR017964">
    <property type="entry name" value="DNA-dir_DNA_pol_B_CS"/>
</dbReference>
<evidence type="ECO:0000256" key="5">
    <source>
        <dbReference type="ARBA" id="ARBA00022932"/>
    </source>
</evidence>
<keyword evidence="4 8" id="KW-0235">DNA replication</keyword>
<dbReference type="InterPro" id="IPR012337">
    <property type="entry name" value="RNaseH-like_sf"/>
</dbReference>
<dbReference type="InterPro" id="IPR023211">
    <property type="entry name" value="DNA_pol_palm_dom_sf"/>
</dbReference>
<dbReference type="PANTHER" id="PTHR33568:SF3">
    <property type="entry name" value="DNA-DIRECTED DNA POLYMERASE"/>
    <property type="match status" value="1"/>
</dbReference>
<evidence type="ECO:0000256" key="3">
    <source>
        <dbReference type="ARBA" id="ARBA00022695"/>
    </source>
</evidence>
<dbReference type="OrthoDB" id="8962756at2759"/>
<dbReference type="EC" id="2.7.7.7" evidence="8"/>
<evidence type="ECO:0000256" key="8">
    <source>
        <dbReference type="RuleBase" id="RU000442"/>
    </source>
</evidence>
<comment type="catalytic activity">
    <reaction evidence="7 8">
        <text>DNA(n) + a 2'-deoxyribonucleoside 5'-triphosphate = DNA(n+1) + diphosphate</text>
        <dbReference type="Rhea" id="RHEA:22508"/>
        <dbReference type="Rhea" id="RHEA-COMP:17339"/>
        <dbReference type="Rhea" id="RHEA-COMP:17340"/>
        <dbReference type="ChEBI" id="CHEBI:33019"/>
        <dbReference type="ChEBI" id="CHEBI:61560"/>
        <dbReference type="ChEBI" id="CHEBI:173112"/>
        <dbReference type="EC" id="2.7.7.7"/>
    </reaction>
</comment>
<dbReference type="InterPro" id="IPR004868">
    <property type="entry name" value="DNA-dir_DNA_pol_B_mt/vir"/>
</dbReference>
<dbReference type="PANTHER" id="PTHR33568">
    <property type="entry name" value="DNA POLYMERASE"/>
    <property type="match status" value="1"/>
</dbReference>
<dbReference type="InterPro" id="IPR043502">
    <property type="entry name" value="DNA/RNA_pol_sf"/>
</dbReference>
<keyword evidence="6 8" id="KW-0238">DNA-binding</keyword>
<keyword evidence="2 8" id="KW-0808">Transferase</keyword>
<dbReference type="SUPFAM" id="SSF53098">
    <property type="entry name" value="Ribonuclease H-like"/>
    <property type="match status" value="1"/>
</dbReference>
<comment type="similarity">
    <text evidence="1 8">Belongs to the DNA polymerase type-B family.</text>
</comment>
<proteinExistence type="inferred from homology"/>
<evidence type="ECO:0000259" key="9">
    <source>
        <dbReference type="Pfam" id="PF00136"/>
    </source>
</evidence>
<keyword evidence="5 8" id="KW-0239">DNA-directed DNA polymerase</keyword>
<dbReference type="PROSITE" id="PS00116">
    <property type="entry name" value="DNA_POLYMERASE_B"/>
    <property type="match status" value="1"/>
</dbReference>
<protein>
    <recommendedName>
        <fullName evidence="8">DNA polymerase</fullName>
        <ecNumber evidence="8">2.7.7.7</ecNumber>
    </recommendedName>
</protein>
<dbReference type="SUPFAM" id="SSF56672">
    <property type="entry name" value="DNA/RNA polymerases"/>
    <property type="match status" value="1"/>
</dbReference>
<gene>
    <name evidence="11" type="ORF">COEREDRAFT_84008</name>
</gene>
<dbReference type="InterPro" id="IPR006172">
    <property type="entry name" value="DNA-dir_DNA_pol_B"/>
</dbReference>
<dbReference type="GO" id="GO:0003677">
    <property type="term" value="F:DNA binding"/>
    <property type="evidence" value="ECO:0007669"/>
    <property type="project" value="UniProtKB-KW"/>
</dbReference>
<dbReference type="Gene3D" id="3.90.1600.10">
    <property type="entry name" value="Palm domain of DNA polymerase"/>
    <property type="match status" value="1"/>
</dbReference>
<feature type="domain" description="DNA-directed DNA polymerase family B mitochondria/virus" evidence="10">
    <location>
        <begin position="431"/>
        <end position="753"/>
    </location>
</feature>
<evidence type="ECO:0000313" key="12">
    <source>
        <dbReference type="Proteomes" id="UP000242474"/>
    </source>
</evidence>
<dbReference type="AlphaFoldDB" id="A0A2G5B0R5"/>
<reference evidence="11 12" key="1">
    <citation type="journal article" date="2015" name="Genome Biol. Evol.">
        <title>Phylogenomic analyses indicate that early fungi evolved digesting cell walls of algal ancestors of land plants.</title>
        <authorList>
            <person name="Chang Y."/>
            <person name="Wang S."/>
            <person name="Sekimoto S."/>
            <person name="Aerts A.L."/>
            <person name="Choi C."/>
            <person name="Clum A."/>
            <person name="LaButti K.M."/>
            <person name="Lindquist E.A."/>
            <person name="Yee Ngan C."/>
            <person name="Ohm R.A."/>
            <person name="Salamov A.A."/>
            <person name="Grigoriev I.V."/>
            <person name="Spatafora J.W."/>
            <person name="Berbee M.L."/>
        </authorList>
    </citation>
    <scope>NUCLEOTIDE SEQUENCE [LARGE SCALE GENOMIC DNA]</scope>
    <source>
        <strain evidence="11 12">NRRL 1564</strain>
    </source>
</reference>
<dbReference type="SMART" id="SM00486">
    <property type="entry name" value="POLBc"/>
    <property type="match status" value="1"/>
</dbReference>
<name>A0A2G5B0R5_COERN</name>
<organism evidence="11 12">
    <name type="scientific">Coemansia reversa (strain ATCC 12441 / NRRL 1564)</name>
    <dbReference type="NCBI Taxonomy" id="763665"/>
    <lineage>
        <taxon>Eukaryota</taxon>
        <taxon>Fungi</taxon>
        <taxon>Fungi incertae sedis</taxon>
        <taxon>Zoopagomycota</taxon>
        <taxon>Kickxellomycotina</taxon>
        <taxon>Kickxellomycetes</taxon>
        <taxon>Kickxellales</taxon>
        <taxon>Kickxellaceae</taxon>
        <taxon>Coemansia</taxon>
    </lineage>
</organism>
<dbReference type="InterPro" id="IPR006134">
    <property type="entry name" value="DNA-dir_DNA_pol_B_multi_dom"/>
</dbReference>
<keyword evidence="3 8" id="KW-0548">Nucleotidyltransferase</keyword>
<dbReference type="GO" id="GO:0003887">
    <property type="term" value="F:DNA-directed DNA polymerase activity"/>
    <property type="evidence" value="ECO:0007669"/>
    <property type="project" value="UniProtKB-KW"/>
</dbReference>
<feature type="domain" description="DNA-directed DNA polymerase family B multifunctional" evidence="9">
    <location>
        <begin position="928"/>
        <end position="1009"/>
    </location>
</feature>
<dbReference type="Pfam" id="PF00136">
    <property type="entry name" value="DNA_pol_B"/>
    <property type="match status" value="1"/>
</dbReference>
<dbReference type="STRING" id="763665.A0A2G5B0R5"/>
<evidence type="ECO:0000256" key="4">
    <source>
        <dbReference type="ARBA" id="ARBA00022705"/>
    </source>
</evidence>
<dbReference type="Proteomes" id="UP000242474">
    <property type="component" value="Unassembled WGS sequence"/>
</dbReference>
<dbReference type="Pfam" id="PF03175">
    <property type="entry name" value="DNA_pol_B_2"/>
    <property type="match status" value="2"/>
</dbReference>
<evidence type="ECO:0000313" key="11">
    <source>
        <dbReference type="EMBL" id="PIA12612.1"/>
    </source>
</evidence>
<feature type="domain" description="DNA-directed DNA polymerase family B mitochondria/virus" evidence="10">
    <location>
        <begin position="803"/>
        <end position="919"/>
    </location>
</feature>
<dbReference type="EMBL" id="KZ303625">
    <property type="protein sequence ID" value="PIA12612.1"/>
    <property type="molecule type" value="Genomic_DNA"/>
</dbReference>
<evidence type="ECO:0000259" key="10">
    <source>
        <dbReference type="Pfam" id="PF03175"/>
    </source>
</evidence>
<dbReference type="GO" id="GO:0006260">
    <property type="term" value="P:DNA replication"/>
    <property type="evidence" value="ECO:0007669"/>
    <property type="project" value="UniProtKB-KW"/>
</dbReference>